<dbReference type="RefSeq" id="WP_307242528.1">
    <property type="nucleotide sequence ID" value="NZ_JAUSUZ010000001.1"/>
</dbReference>
<keyword evidence="4 5" id="KW-0456">Lyase</keyword>
<dbReference type="InterPro" id="IPR005677">
    <property type="entry name" value="Fum_hydII"/>
</dbReference>
<dbReference type="PROSITE" id="PS00163">
    <property type="entry name" value="FUMARATE_LYASES"/>
    <property type="match status" value="1"/>
</dbReference>
<evidence type="ECO:0000256" key="3">
    <source>
        <dbReference type="ARBA" id="ARBA00022532"/>
    </source>
</evidence>
<dbReference type="Pfam" id="PF10415">
    <property type="entry name" value="FumaraseC_C"/>
    <property type="match status" value="1"/>
</dbReference>
<dbReference type="PANTHER" id="PTHR11444">
    <property type="entry name" value="ASPARTATEAMMONIA/ARGININOSUCCINATE/ADENYLOSUCCINATE LYASE"/>
    <property type="match status" value="1"/>
</dbReference>
<evidence type="ECO:0000256" key="4">
    <source>
        <dbReference type="ARBA" id="ARBA00023239"/>
    </source>
</evidence>
<comment type="similarity">
    <text evidence="1 5">Belongs to the class-II fumarase/aspartase family. Fumarase subfamily.</text>
</comment>
<keyword evidence="9" id="KW-1185">Reference proteome</keyword>
<feature type="binding site" evidence="5">
    <location>
        <position position="185"/>
    </location>
    <ligand>
        <name>substrate</name>
    </ligand>
</feature>
<feature type="domain" description="Fumarase C C-terminal" evidence="7">
    <location>
        <begin position="406"/>
        <end position="464"/>
    </location>
</feature>
<feature type="binding site" evidence="5">
    <location>
        <position position="317"/>
    </location>
    <ligand>
        <name>substrate</name>
    </ligand>
</feature>
<feature type="binding site" evidence="5">
    <location>
        <begin position="137"/>
        <end position="139"/>
    </location>
    <ligand>
        <name>substrate</name>
    </ligand>
</feature>
<feature type="active site" evidence="5">
    <location>
        <position position="316"/>
    </location>
</feature>
<reference evidence="8 9" key="1">
    <citation type="submission" date="2023-07" db="EMBL/GenBank/DDBJ databases">
        <title>Sequencing the genomes of 1000 actinobacteria strains.</title>
        <authorList>
            <person name="Klenk H.-P."/>
        </authorList>
    </citation>
    <scope>NUCLEOTIDE SEQUENCE [LARGE SCALE GENOMIC DNA]</scope>
    <source>
        <strain evidence="8 9">DSM 44709</strain>
    </source>
</reference>
<dbReference type="PANTHER" id="PTHR11444:SF22">
    <property type="entry name" value="FUMARATE HYDRATASE CLASS II"/>
    <property type="match status" value="1"/>
</dbReference>
<keyword evidence="3 5" id="KW-0816">Tricarboxylic acid cycle</keyword>
<dbReference type="Gene3D" id="1.20.200.10">
    <property type="entry name" value="Fumarase/aspartase (Central domain)"/>
    <property type="match status" value="1"/>
</dbReference>
<keyword evidence="2 5" id="KW-0963">Cytoplasm</keyword>
<dbReference type="GO" id="GO:0006099">
    <property type="term" value="P:tricarboxylic acid cycle"/>
    <property type="evidence" value="ECO:0007669"/>
    <property type="project" value="UniProtKB-UniRule"/>
</dbReference>
<accession>A0AAE3W379</accession>
<comment type="pathway">
    <text evidence="5">Carbohydrate metabolism; tricarboxylic acid cycle; (S)-malate from fumarate: step 1/1.</text>
</comment>
<feature type="domain" description="Fumarate lyase N-terminal" evidence="6">
    <location>
        <begin position="16"/>
        <end position="340"/>
    </location>
</feature>
<dbReference type="InterPro" id="IPR008948">
    <property type="entry name" value="L-Aspartase-like"/>
</dbReference>
<dbReference type="PRINTS" id="PR00145">
    <property type="entry name" value="ARGSUCLYASE"/>
</dbReference>
<comment type="miscellaneous">
    <text evidence="5">There are 2 substrate-binding sites: the catalytic A site, and the non-catalytic B site that may play a role in the transfer of substrate or product between the active site and the solvent. Alternatively, the B site may bind allosteric effectors.</text>
</comment>
<dbReference type="Pfam" id="PF00206">
    <property type="entry name" value="Lyase_1"/>
    <property type="match status" value="1"/>
</dbReference>
<comment type="function">
    <text evidence="5">Involved in the TCA cycle. Catalyzes the stereospecific interconversion of fumarate to L-malate.</text>
</comment>
<evidence type="ECO:0000256" key="5">
    <source>
        <dbReference type="HAMAP-Rule" id="MF_00743"/>
    </source>
</evidence>
<dbReference type="InterPro" id="IPR024083">
    <property type="entry name" value="Fumarase/histidase_N"/>
</dbReference>
<dbReference type="Gene3D" id="1.10.40.30">
    <property type="entry name" value="Fumarase/aspartase (C-terminal domain)"/>
    <property type="match status" value="1"/>
</dbReference>
<dbReference type="EMBL" id="JAUSUZ010000001">
    <property type="protein sequence ID" value="MDQ0368092.1"/>
    <property type="molecule type" value="Genomic_DNA"/>
</dbReference>
<organism evidence="8 9">
    <name type="scientific">Catenuloplanes indicus</name>
    <dbReference type="NCBI Taxonomy" id="137267"/>
    <lineage>
        <taxon>Bacteria</taxon>
        <taxon>Bacillati</taxon>
        <taxon>Actinomycetota</taxon>
        <taxon>Actinomycetes</taxon>
        <taxon>Micromonosporales</taxon>
        <taxon>Micromonosporaceae</taxon>
        <taxon>Catenuloplanes</taxon>
    </lineage>
</organism>
<feature type="binding site" description="in site B" evidence="5">
    <location>
        <begin position="127"/>
        <end position="130"/>
    </location>
    <ligand>
        <name>substrate</name>
    </ligand>
</feature>
<feature type="binding site" evidence="5">
    <location>
        <begin position="102"/>
        <end position="104"/>
    </location>
    <ligand>
        <name>substrate</name>
    </ligand>
</feature>
<dbReference type="GO" id="GO:0004333">
    <property type="term" value="F:fumarate hydratase activity"/>
    <property type="evidence" value="ECO:0007669"/>
    <property type="project" value="UniProtKB-UniRule"/>
</dbReference>
<proteinExistence type="inferred from homology"/>
<evidence type="ECO:0000259" key="7">
    <source>
        <dbReference type="Pfam" id="PF10415"/>
    </source>
</evidence>
<dbReference type="FunFam" id="1.20.200.10:FF:000001">
    <property type="entry name" value="Fumarate hydratase, mitochondrial"/>
    <property type="match status" value="1"/>
</dbReference>
<comment type="catalytic activity">
    <reaction evidence="5">
        <text>(S)-malate = fumarate + H2O</text>
        <dbReference type="Rhea" id="RHEA:12460"/>
        <dbReference type="ChEBI" id="CHEBI:15377"/>
        <dbReference type="ChEBI" id="CHEBI:15589"/>
        <dbReference type="ChEBI" id="CHEBI:29806"/>
        <dbReference type="EC" id="4.2.1.2"/>
    </reaction>
</comment>
<comment type="caution">
    <text evidence="8">The sequence shown here is derived from an EMBL/GenBank/DDBJ whole genome shotgun (WGS) entry which is preliminary data.</text>
</comment>
<name>A0AAE3W379_9ACTN</name>
<gene>
    <name evidence="5" type="primary">fumC</name>
    <name evidence="8" type="ORF">J2S42_004761</name>
</gene>
<evidence type="ECO:0000256" key="1">
    <source>
        <dbReference type="ARBA" id="ARBA00009084"/>
    </source>
</evidence>
<dbReference type="InterPro" id="IPR020557">
    <property type="entry name" value="Fumarate_lyase_CS"/>
</dbReference>
<evidence type="ECO:0000313" key="9">
    <source>
        <dbReference type="Proteomes" id="UP001240236"/>
    </source>
</evidence>
<feature type="binding site" evidence="5">
    <location>
        <begin position="322"/>
        <end position="324"/>
    </location>
    <ligand>
        <name>substrate</name>
    </ligand>
</feature>
<dbReference type="Gene3D" id="1.10.275.10">
    <property type="entry name" value="Fumarase/aspartase (N-terminal domain)"/>
    <property type="match status" value="1"/>
</dbReference>
<evidence type="ECO:0000256" key="2">
    <source>
        <dbReference type="ARBA" id="ARBA00022490"/>
    </source>
</evidence>
<protein>
    <recommendedName>
        <fullName evidence="5">Fumarate hydratase class II</fullName>
        <shortName evidence="5">Fumarase C</shortName>
        <ecNumber evidence="5">4.2.1.2</ecNumber>
    </recommendedName>
    <alternativeName>
        <fullName evidence="5">Aerobic fumarase</fullName>
    </alternativeName>
    <alternativeName>
        <fullName evidence="5">Iron-independent fumarase</fullName>
    </alternativeName>
</protein>
<evidence type="ECO:0000259" key="6">
    <source>
        <dbReference type="Pfam" id="PF00206"/>
    </source>
</evidence>
<dbReference type="EC" id="4.2.1.2" evidence="5"/>
<dbReference type="GO" id="GO:0005737">
    <property type="term" value="C:cytoplasm"/>
    <property type="evidence" value="ECO:0007669"/>
    <property type="project" value="UniProtKB-SubCell"/>
</dbReference>
<feature type="active site" description="Proton donor/acceptor" evidence="5">
    <location>
        <position position="186"/>
    </location>
</feature>
<dbReference type="InterPro" id="IPR018951">
    <property type="entry name" value="Fumarase_C_C"/>
</dbReference>
<dbReference type="CDD" id="cd01362">
    <property type="entry name" value="Fumarase_classII"/>
    <property type="match status" value="1"/>
</dbReference>
<dbReference type="PRINTS" id="PR00149">
    <property type="entry name" value="FUMRATELYASE"/>
</dbReference>
<comment type="subunit">
    <text evidence="5">Homotetramer.</text>
</comment>
<dbReference type="InterPro" id="IPR000362">
    <property type="entry name" value="Fumarate_lyase_fam"/>
</dbReference>
<dbReference type="InterPro" id="IPR022761">
    <property type="entry name" value="Fumarate_lyase_N"/>
</dbReference>
<dbReference type="SUPFAM" id="SSF48557">
    <property type="entry name" value="L-aspartase-like"/>
    <property type="match status" value="1"/>
</dbReference>
<dbReference type="Proteomes" id="UP001240236">
    <property type="component" value="Unassembled WGS sequence"/>
</dbReference>
<evidence type="ECO:0000313" key="8">
    <source>
        <dbReference type="EMBL" id="MDQ0368092.1"/>
    </source>
</evidence>
<feature type="site" description="Important for catalytic activity" evidence="5">
    <location>
        <position position="329"/>
    </location>
</feature>
<dbReference type="GO" id="GO:0006106">
    <property type="term" value="P:fumarate metabolic process"/>
    <property type="evidence" value="ECO:0007669"/>
    <property type="project" value="InterPro"/>
</dbReference>
<comment type="subcellular location">
    <subcellularLocation>
        <location evidence="5">Cytoplasm</location>
    </subcellularLocation>
</comment>
<dbReference type="AlphaFoldDB" id="A0AAE3W379"/>
<dbReference type="NCBIfam" id="NF008909">
    <property type="entry name" value="PRK12273.1"/>
    <property type="match status" value="1"/>
</dbReference>
<dbReference type="HAMAP" id="MF_00743">
    <property type="entry name" value="FumaraseC"/>
    <property type="match status" value="1"/>
</dbReference>
<dbReference type="FunFam" id="1.10.275.10:FF:000001">
    <property type="entry name" value="Fumarate hydratase, mitochondrial"/>
    <property type="match status" value="1"/>
</dbReference>
<sequence>MTANESGYRIERDTMGEVRVPVDALWRAQTQRAVENFPISGRGLEPAHIRALAQIKGAAAAVNAELGVIDADVAKAIGAAAAHVADGGYDDQFPIDVFQTGSGTSSNMNTNEVIATLAARELGRDVHPNDHVNASQSSNDVFPSSIHLAATHAVVNDLIPALAYLGDALAAKAAEWETTVKSGRTHLMDATPVTLGQEFSGYTAQVRYGIERLESALPRLAELPLGGTAVGTGVNTPPGFAPAVIEKLRAATGLPLSEARDHFEAQGARDALVETSGQVRTIAAGLYKIANDIRWMGSGPRAGLRELRLPDLQPGSSIMPGKVNPVVPEAVRQVVAQVIGNDAAVAFAGTQGDFELNVMLPVMGRNLLESIKLVANVARLLADRCVAGLEADAEVTRGYAEGSPSIVTPLNRYLGYDEAASIAKAALKDNKTIREVVVERGHVASGKLTEEQLDTALDVLRMTRP</sequence>